<dbReference type="Proteomes" id="UP000333828">
    <property type="component" value="Unassembled WGS sequence"/>
</dbReference>
<organism evidence="2 3">
    <name type="scientific">Pandoraea iniqua</name>
    <dbReference type="NCBI Taxonomy" id="2508288"/>
    <lineage>
        <taxon>Bacteria</taxon>
        <taxon>Pseudomonadati</taxon>
        <taxon>Pseudomonadota</taxon>
        <taxon>Betaproteobacteria</taxon>
        <taxon>Burkholderiales</taxon>
        <taxon>Burkholderiaceae</taxon>
        <taxon>Pandoraea</taxon>
    </lineage>
</organism>
<dbReference type="EMBL" id="CABPSI010000002">
    <property type="protein sequence ID" value="VVE00569.1"/>
    <property type="molecule type" value="Genomic_DNA"/>
</dbReference>
<protein>
    <submittedName>
        <fullName evidence="2">Uncharacterized protein</fullName>
    </submittedName>
</protein>
<reference evidence="2 3" key="1">
    <citation type="submission" date="2019-08" db="EMBL/GenBank/DDBJ databases">
        <authorList>
            <person name="Peeters C."/>
        </authorList>
    </citation>
    <scope>NUCLEOTIDE SEQUENCE [LARGE SCALE GENOMIC DNA]</scope>
    <source>
        <strain evidence="2 3">LMG 31115</strain>
    </source>
</reference>
<evidence type="ECO:0000256" key="1">
    <source>
        <dbReference type="SAM" id="MobiDB-lite"/>
    </source>
</evidence>
<dbReference type="AlphaFoldDB" id="A0A5E4UNA7"/>
<evidence type="ECO:0000313" key="3">
    <source>
        <dbReference type="Proteomes" id="UP000333828"/>
    </source>
</evidence>
<proteinExistence type="predicted"/>
<evidence type="ECO:0000313" key="2">
    <source>
        <dbReference type="EMBL" id="VVE00569.1"/>
    </source>
</evidence>
<keyword evidence="3" id="KW-1185">Reference proteome</keyword>
<dbReference type="RefSeq" id="WP_150683967.1">
    <property type="nucleotide sequence ID" value="NZ_CABPSI010000002.1"/>
</dbReference>
<accession>A0A5E4UNA7</accession>
<feature type="region of interest" description="Disordered" evidence="1">
    <location>
        <begin position="14"/>
        <end position="80"/>
    </location>
</feature>
<name>A0A5E4UNA7_9BURK</name>
<gene>
    <name evidence="2" type="ORF">PIN31115_02082</name>
</gene>
<sequence length="343" mass="38207">MDDVSIDETLSKTWASISARGQDGDFTPEPNEPTDPEPIEPADPAGPTEPIEPVEPQDPQDPADPAEPQDAQSFRPPWKKAALADWEKLPESARREIERRESDFHKGIEQYKAGAQSSQEWDRTIQPYMATIQSFGVTPQVAVSELLKADHMLRYSQPQQKIGMLLKIANDYGVDLQTLANGIQNVAGEQVWQQQNPADPRLQQLQQQIGQLTQHITNTQQQASAAEHSAIDAEIAEFAADPDHEHFGILQHDMAAFLQSGLAKDLDDAYEKAMRANPQTYQIWLAQQQQEWDDKRKAQVRQAKQAGANVVRPNGRASVPAAQPNRTMEEDIEATARSLGLLN</sequence>